<accession>A0A1G7PVG5</accession>
<feature type="compositionally biased region" description="Low complexity" evidence="2">
    <location>
        <begin position="413"/>
        <end position="471"/>
    </location>
</feature>
<gene>
    <name evidence="4" type="ORF">SAMN05216553_10498</name>
</gene>
<dbReference type="PANTHER" id="PTHR48101">
    <property type="entry name" value="METHYLMALONYL-COA MUTASE, MITOCHONDRIAL-RELATED"/>
    <property type="match status" value="1"/>
</dbReference>
<dbReference type="InterPro" id="IPR016176">
    <property type="entry name" value="Cbl-dep_enz_cat"/>
</dbReference>
<dbReference type="InterPro" id="IPR006099">
    <property type="entry name" value="MeMalonylCoA_mutase_a/b_cat"/>
</dbReference>
<evidence type="ECO:0000256" key="1">
    <source>
        <dbReference type="ARBA" id="ARBA00011870"/>
    </source>
</evidence>
<dbReference type="RefSeq" id="WP_090048048.1">
    <property type="nucleotide sequence ID" value="NZ_FNCC01000004.1"/>
</dbReference>
<dbReference type="OrthoDB" id="9762378at2"/>
<dbReference type="Gene3D" id="3.40.50.280">
    <property type="entry name" value="Cobalamin-binding domain"/>
    <property type="match status" value="1"/>
</dbReference>
<dbReference type="GO" id="GO:0004494">
    <property type="term" value="F:methylmalonyl-CoA mutase activity"/>
    <property type="evidence" value="ECO:0007669"/>
    <property type="project" value="UniProtKB-EC"/>
</dbReference>
<dbReference type="Pfam" id="PF01642">
    <property type="entry name" value="MM_CoA_mutase"/>
    <property type="match status" value="1"/>
</dbReference>
<dbReference type="CDD" id="cd03677">
    <property type="entry name" value="MM_CoA_mutase_beta"/>
    <property type="match status" value="1"/>
</dbReference>
<protein>
    <submittedName>
        <fullName evidence="4">Methylmalonyl-CoA mutase</fullName>
    </submittedName>
</protein>
<dbReference type="STRING" id="200378.SAMN05216553_10498"/>
<evidence type="ECO:0000259" key="3">
    <source>
        <dbReference type="Pfam" id="PF01642"/>
    </source>
</evidence>
<dbReference type="EMBL" id="FNCC01000004">
    <property type="protein sequence ID" value="SDF90312.1"/>
    <property type="molecule type" value="Genomic_DNA"/>
</dbReference>
<evidence type="ECO:0000313" key="5">
    <source>
        <dbReference type="Proteomes" id="UP000199623"/>
    </source>
</evidence>
<keyword evidence="5" id="KW-1185">Reference proteome</keyword>
<name>A0A1G7PVG5_9PSEU</name>
<dbReference type="GO" id="GO:0031419">
    <property type="term" value="F:cobalamin binding"/>
    <property type="evidence" value="ECO:0007669"/>
    <property type="project" value="UniProtKB-KW"/>
</dbReference>
<sequence>MMELALPAEFRSNEFPPASREQWRELVDAVLNKTGASYDSLVTKTYDGIELQPLYTLDDALPPYALVPAKQGWDVRQRHAVPDPVALMNDLEGGVTSLWLAVPASSLERLLEDVYLDLAPIVLDGDTDAARTLLRIYDQAPVLAADVRGNLALTPSSENVAVIRQAAEQFPGLRTVVVNALPFHDAGGSDTEELGASLALAVSHLRALTAAGLSAEQAFAQLEFRYAATADQFMTIAKLRAARRLWARVAEVSGVQAVQVQHAVTSSAMMTRRDPWVNMLRTTVATLAAGLGGADAVTVQPFDAAIGLPDEFARRIARNTQNLLLEESHLGEVIDPAAGSWYVEQLTEALAVEAWAWFREIERAGGLPGAFPLVRERIAATWAKRSARLADRSDPITGVSEFPNLGEKPVVRDPAPGAASGTASGADLASGTGPAADADAATSGSAGTAAAGTAATGTADPATADPATASGIDSDSPAPRGSEAPTPSVPSGSDSFGLPRVRYAQAFEELRDLADAQPERPKVFLATLGPVAAHTARATFAANLFNAGGFATPDAGPTRSPEDVVAKFQASGAKVAVLCGSDKSYAELAASTVEALRGAGAERVLLAGRFNEVDVDGHVHQGCPALEILNGTYEFLAIETGVQR</sequence>
<evidence type="ECO:0000256" key="2">
    <source>
        <dbReference type="SAM" id="MobiDB-lite"/>
    </source>
</evidence>
<dbReference type="SUPFAM" id="SSF51703">
    <property type="entry name" value="Cobalamin (vitamin B12)-dependent enzymes"/>
    <property type="match status" value="1"/>
</dbReference>
<dbReference type="AlphaFoldDB" id="A0A1G7PVG5"/>
<dbReference type="Proteomes" id="UP000199623">
    <property type="component" value="Unassembled WGS sequence"/>
</dbReference>
<dbReference type="Gene3D" id="3.20.20.240">
    <property type="entry name" value="Methylmalonyl-CoA mutase"/>
    <property type="match status" value="1"/>
</dbReference>
<proteinExistence type="predicted"/>
<evidence type="ECO:0000313" key="4">
    <source>
        <dbReference type="EMBL" id="SDF90312.1"/>
    </source>
</evidence>
<organism evidence="4 5">
    <name type="scientific">Lentzea fradiae</name>
    <dbReference type="NCBI Taxonomy" id="200378"/>
    <lineage>
        <taxon>Bacteria</taxon>
        <taxon>Bacillati</taxon>
        <taxon>Actinomycetota</taxon>
        <taxon>Actinomycetes</taxon>
        <taxon>Pseudonocardiales</taxon>
        <taxon>Pseudonocardiaceae</taxon>
        <taxon>Lentzea</taxon>
    </lineage>
</organism>
<comment type="subunit">
    <text evidence="1">Heterodimer of an alpha and a beta chain.</text>
</comment>
<reference evidence="5" key="1">
    <citation type="submission" date="2016-10" db="EMBL/GenBank/DDBJ databases">
        <authorList>
            <person name="Varghese N."/>
            <person name="Submissions S."/>
        </authorList>
    </citation>
    <scope>NUCLEOTIDE SEQUENCE [LARGE SCALE GENOMIC DNA]</scope>
    <source>
        <strain evidence="5">CGMCC 4.3506</strain>
    </source>
</reference>
<feature type="region of interest" description="Disordered" evidence="2">
    <location>
        <begin position="394"/>
        <end position="497"/>
    </location>
</feature>
<feature type="domain" description="Methylmalonyl-CoA mutase alpha/beta chain catalytic" evidence="3">
    <location>
        <begin position="161"/>
        <end position="405"/>
    </location>
</feature>
<dbReference type="PANTHER" id="PTHR48101:SF4">
    <property type="entry name" value="METHYLMALONYL-COA MUTASE, MITOCHONDRIAL"/>
    <property type="match status" value="1"/>
</dbReference>